<evidence type="ECO:0000313" key="3">
    <source>
        <dbReference type="EMBL" id="PLW20094.1"/>
    </source>
</evidence>
<sequence>MTEISAAIRDTLKICQELKDMKMPIKEFVTTFLTGKHIELATRRRFWATNTGYKSTLSLVECIRGTFEASADGQGWWEEFIQQEAIRILVRNNHQLSRSSTGHFESANSVKPDFFSEAAKARREEKVVHEEMPFLYGILMGMLNNGNEPDPPSADVDESMTHTPNEPISVPNDTYEAQLLERDGITYVSNPGDRDEVSRRRHHLAATICAQLLFSRNRRHNGLQLHNAIRFLPCGVSERVNEYLHMLGLTSSRLTAIEALKTLSAHAAEDIKAVMSLDRSPDLGPFLCIDNLDIEEKVHMASITNQSMMFHGTWGYVQLPSKVLLESLDKSELNLGAYKKAIQDVPNMQINPSVFLPSHDNEQHYSLVMKSQIAQVMDECVGFLSDKEGAISTNPPVLEQILAEVPTVFMLRLMDESDNSAEGIGQVLESIQQQTGLTPSKFASRLQPMDGDLATIQNFNALRDLRYPSSYPEHSLDNIVFQLGGAHTLWNIAQAILMVHLGNPSSEKDLGVWQYFEALGIPHEKVIQKKDFTLMLRQIELVHKATLLHCIRVVMKTHKDKLVLKPQKKPTKMSDAKWKSTVEEWTIPTEKWNSIIKECYTKFCSPQARREAAQDKSSRLHNVLVRLHDFSTIIEGNNAMRAGDIGRLMNVWKMWAVMSQAIKSLKHYSAYLPRLIFLLTKALLPSQSKLLKHNILMSPSGRPDQFMAKDHFMEHQNFWLKSFFNSGGIGTQVDRLKKLFSMNIFLLRSMFHSLRVDSGKKKIHQNCKTLANYQSLQMFCQMANNRDILGLLEPEASENETKTVNVYLQGIKNFRSEIRNKDASLGRLKLHFTKSAPDVIHNDDEGGDNEEEDNGPEM</sequence>
<reference evidence="3 4" key="1">
    <citation type="submission" date="2017-11" db="EMBL/GenBank/DDBJ databases">
        <title>De novo assembly and phasing of dikaryotic genomes from two isolates of Puccinia coronata f. sp. avenae, the causal agent of oat crown rust.</title>
        <authorList>
            <person name="Miller M.E."/>
            <person name="Zhang Y."/>
            <person name="Omidvar V."/>
            <person name="Sperschneider J."/>
            <person name="Schwessinger B."/>
            <person name="Raley C."/>
            <person name="Palmer J.M."/>
            <person name="Garnica D."/>
            <person name="Upadhyaya N."/>
            <person name="Rathjen J."/>
            <person name="Taylor J.M."/>
            <person name="Park R.F."/>
            <person name="Dodds P.N."/>
            <person name="Hirsch C.D."/>
            <person name="Kianian S.F."/>
            <person name="Figueroa M."/>
        </authorList>
    </citation>
    <scope>NUCLEOTIDE SEQUENCE [LARGE SCALE GENOMIC DNA]</scope>
    <source>
        <strain evidence="3">12NC29</strain>
    </source>
</reference>
<keyword evidence="4" id="KW-1185">Reference proteome</keyword>
<dbReference type="AlphaFoldDB" id="A0A2N5T3Q6"/>
<feature type="domain" description="DUF6589" evidence="2">
    <location>
        <begin position="351"/>
        <end position="757"/>
    </location>
</feature>
<evidence type="ECO:0000313" key="4">
    <source>
        <dbReference type="Proteomes" id="UP000235388"/>
    </source>
</evidence>
<accession>A0A2N5T3Q6</accession>
<comment type="caution">
    <text evidence="3">The sequence shown here is derived from an EMBL/GenBank/DDBJ whole genome shotgun (WGS) entry which is preliminary data.</text>
</comment>
<dbReference type="Proteomes" id="UP000235388">
    <property type="component" value="Unassembled WGS sequence"/>
</dbReference>
<name>A0A2N5T3Q6_9BASI</name>
<dbReference type="Pfam" id="PF20231">
    <property type="entry name" value="DUF6589"/>
    <property type="match status" value="1"/>
</dbReference>
<evidence type="ECO:0000256" key="1">
    <source>
        <dbReference type="SAM" id="MobiDB-lite"/>
    </source>
</evidence>
<feature type="region of interest" description="Disordered" evidence="1">
    <location>
        <begin position="146"/>
        <end position="171"/>
    </location>
</feature>
<feature type="region of interest" description="Disordered" evidence="1">
    <location>
        <begin position="836"/>
        <end position="858"/>
    </location>
</feature>
<evidence type="ECO:0000259" key="2">
    <source>
        <dbReference type="Pfam" id="PF20231"/>
    </source>
</evidence>
<gene>
    <name evidence="3" type="ORF">PCANC_12076</name>
</gene>
<dbReference type="STRING" id="200324.A0A2N5T3Q6"/>
<protein>
    <recommendedName>
        <fullName evidence="2">DUF6589 domain-containing protein</fullName>
    </recommendedName>
</protein>
<dbReference type="OrthoDB" id="2505744at2759"/>
<feature type="compositionally biased region" description="Acidic residues" evidence="1">
    <location>
        <begin position="845"/>
        <end position="858"/>
    </location>
</feature>
<dbReference type="EMBL" id="PGCJ01000803">
    <property type="protein sequence ID" value="PLW20094.1"/>
    <property type="molecule type" value="Genomic_DNA"/>
</dbReference>
<organism evidence="3 4">
    <name type="scientific">Puccinia coronata f. sp. avenae</name>
    <dbReference type="NCBI Taxonomy" id="200324"/>
    <lineage>
        <taxon>Eukaryota</taxon>
        <taxon>Fungi</taxon>
        <taxon>Dikarya</taxon>
        <taxon>Basidiomycota</taxon>
        <taxon>Pucciniomycotina</taxon>
        <taxon>Pucciniomycetes</taxon>
        <taxon>Pucciniales</taxon>
        <taxon>Pucciniaceae</taxon>
        <taxon>Puccinia</taxon>
    </lineage>
</organism>
<dbReference type="InterPro" id="IPR046496">
    <property type="entry name" value="DUF6589"/>
</dbReference>
<proteinExistence type="predicted"/>